<dbReference type="UniPathway" id="UPA00051">
    <property type="reaction ID" value="UER00462"/>
</dbReference>
<dbReference type="Pfam" id="PF22468">
    <property type="entry name" value="ACT_9"/>
    <property type="match status" value="1"/>
</dbReference>
<dbReference type="PANTHER" id="PTHR21499">
    <property type="entry name" value="ASPARTATE KINASE"/>
    <property type="match status" value="1"/>
</dbReference>
<dbReference type="PaxDb" id="411461-DORFOR_01572"/>
<dbReference type="Gene3D" id="3.30.2130.10">
    <property type="entry name" value="VC0802-like"/>
    <property type="match status" value="1"/>
</dbReference>
<dbReference type="GO" id="GO:0005524">
    <property type="term" value="F:ATP binding"/>
    <property type="evidence" value="ECO:0007669"/>
    <property type="project" value="UniProtKB-KW"/>
</dbReference>
<evidence type="ECO:0000256" key="11">
    <source>
        <dbReference type="ARBA" id="ARBA00023154"/>
    </source>
</evidence>
<dbReference type="GO" id="GO:0009088">
    <property type="term" value="P:threonine biosynthetic process"/>
    <property type="evidence" value="ECO:0007669"/>
    <property type="project" value="UniProtKB-UniPathway"/>
</dbReference>
<feature type="binding site" evidence="13">
    <location>
        <position position="239"/>
    </location>
    <ligand>
        <name>ATP</name>
        <dbReference type="ChEBI" id="CHEBI:30616"/>
    </ligand>
</feature>
<feature type="binding site" evidence="13">
    <location>
        <begin position="228"/>
        <end position="229"/>
    </location>
    <ligand>
        <name>ATP</name>
        <dbReference type="ChEBI" id="CHEBI:30616"/>
    </ligand>
</feature>
<evidence type="ECO:0000256" key="12">
    <source>
        <dbReference type="ARBA" id="ARBA00047872"/>
    </source>
</evidence>
<keyword evidence="10" id="KW-0220">Diaminopimelate biosynthesis</keyword>
<dbReference type="eggNOG" id="COG0527">
    <property type="taxonomic scope" value="Bacteria"/>
</dbReference>
<comment type="catalytic activity">
    <reaction evidence="12 14">
        <text>L-aspartate + ATP = 4-phospho-L-aspartate + ADP</text>
        <dbReference type="Rhea" id="RHEA:23776"/>
        <dbReference type="ChEBI" id="CHEBI:29991"/>
        <dbReference type="ChEBI" id="CHEBI:30616"/>
        <dbReference type="ChEBI" id="CHEBI:57535"/>
        <dbReference type="ChEBI" id="CHEBI:456216"/>
        <dbReference type="EC" id="2.7.2.4"/>
    </reaction>
</comment>
<sequence length="461" mass="51524">MINYSALLDYVMWRNTKKMIKVVKFGGSSLASAAQFKKVGAIIRKEETRRYVVPSAPGKRHSGDTKVTDLLYKCYGQAILDDDREEDFEEILKVIKDRYDSIINGLELTISLDDEFKTIRENFSKKIGRDYAASRGEYLNGIIMAAYLGYEFIDAAEVIFFDEEGEFDAEKTNEVLSERLAHTERAVIPGFYGSNPDGTIHTFSRGGSDITGSIVARAVHADMYENWTDVSGFLIADPRIIKNPKAIDVITYRELRELSYMGATVLHEDAIFPVRREGIPINIRNTNAPEDKGTLIVEATCQKPRFTITGVAGKKDFASITVEKAMMNSEVGFCRKVLTVFEDNGISIEHMPSGIDTMTIFVHQDEFAEREQKVIAGIHRAVEPDFLELESDLALIAVVGRGMRATRGTSGRIFSALAHANVNVKMIDQGSSELNIIIGVRNHDFDAAIKAIYDIFVNTRI</sequence>
<keyword evidence="11" id="KW-0457">Lysine biosynthesis</keyword>
<dbReference type="NCBIfam" id="NF006540">
    <property type="entry name" value="PRK09034.1"/>
    <property type="match status" value="1"/>
</dbReference>
<evidence type="ECO:0000313" key="17">
    <source>
        <dbReference type="EMBL" id="EDR47081.1"/>
    </source>
</evidence>
<protein>
    <recommendedName>
        <fullName evidence="14">Aspartokinase</fullName>
        <ecNumber evidence="14">2.7.2.4</ecNumber>
    </recommendedName>
</protein>
<feature type="binding site" evidence="13">
    <location>
        <position position="137"/>
    </location>
    <ligand>
        <name>substrate</name>
    </ligand>
</feature>
<dbReference type="GO" id="GO:0009090">
    <property type="term" value="P:homoserine biosynthetic process"/>
    <property type="evidence" value="ECO:0007669"/>
    <property type="project" value="TreeGrafter"/>
</dbReference>
<dbReference type="EMBL" id="AAXA02000013">
    <property type="protein sequence ID" value="EDR47081.1"/>
    <property type="molecule type" value="Genomic_DNA"/>
</dbReference>
<evidence type="ECO:0000256" key="15">
    <source>
        <dbReference type="RuleBase" id="RU004249"/>
    </source>
</evidence>
<keyword evidence="6 14" id="KW-0808">Transferase</keyword>
<organism evidence="17 18">
    <name type="scientific">Dorea formicigenerans ATCC 27755</name>
    <dbReference type="NCBI Taxonomy" id="411461"/>
    <lineage>
        <taxon>Bacteria</taxon>
        <taxon>Bacillati</taxon>
        <taxon>Bacillota</taxon>
        <taxon>Clostridia</taxon>
        <taxon>Lachnospirales</taxon>
        <taxon>Lachnospiraceae</taxon>
        <taxon>Dorea</taxon>
    </lineage>
</organism>
<accession>B0G5N1</accession>
<dbReference type="InterPro" id="IPR002912">
    <property type="entry name" value="ACT_dom"/>
</dbReference>
<dbReference type="CDD" id="cd04916">
    <property type="entry name" value="ACT_AKiii-YclM-BS_2"/>
    <property type="match status" value="1"/>
</dbReference>
<reference evidence="17 18" key="2">
    <citation type="submission" date="2007-10" db="EMBL/GenBank/DDBJ databases">
        <authorList>
            <person name="Fulton L."/>
            <person name="Clifton S."/>
            <person name="Fulton B."/>
            <person name="Xu J."/>
            <person name="Minx P."/>
            <person name="Pepin K.H."/>
            <person name="Johnson M."/>
            <person name="Thiruvilangam P."/>
            <person name="Bhonagiri V."/>
            <person name="Nash W.E."/>
            <person name="Wang C."/>
            <person name="Mardis E.R."/>
            <person name="Wilson R.K."/>
        </authorList>
    </citation>
    <scope>NUCLEOTIDE SEQUENCE [LARGE SCALE GENOMIC DNA]</scope>
    <source>
        <strain evidence="17 18">ATCC 27755</strain>
    </source>
</reference>
<keyword evidence="7 13" id="KW-0547">Nucleotide-binding</keyword>
<feature type="binding site" evidence="13">
    <location>
        <begin position="24"/>
        <end position="27"/>
    </location>
    <ligand>
        <name>ATP</name>
        <dbReference type="ChEBI" id="CHEBI:30616"/>
    </ligand>
</feature>
<evidence type="ECO:0000256" key="8">
    <source>
        <dbReference type="ARBA" id="ARBA00022777"/>
    </source>
</evidence>
<dbReference type="InterPro" id="IPR001341">
    <property type="entry name" value="Asp_kinase"/>
</dbReference>
<dbReference type="STRING" id="411461.DORFOR_01572"/>
<gene>
    <name evidence="17" type="ORF">DORFOR_01572</name>
</gene>
<reference evidence="17 18" key="1">
    <citation type="submission" date="2007-10" db="EMBL/GenBank/DDBJ databases">
        <title>Draft genome sequence of Dorea formicigenerans(ATCC 27755).</title>
        <authorList>
            <person name="Sudarsanam P."/>
            <person name="Ley R."/>
            <person name="Guruge J."/>
            <person name="Turnbaugh P.J."/>
            <person name="Mahowald M."/>
            <person name="Liep D."/>
            <person name="Gordon J."/>
        </authorList>
    </citation>
    <scope>NUCLEOTIDE SEQUENCE [LARGE SCALE GENOMIC DNA]</scope>
    <source>
        <strain evidence="17 18">ATCC 27755</strain>
    </source>
</reference>
<dbReference type="InterPro" id="IPR005260">
    <property type="entry name" value="Asp_kin_monofn"/>
</dbReference>
<dbReference type="CDD" id="cd04911">
    <property type="entry name" value="ACT_AKiii-YclM-BS_1"/>
    <property type="match status" value="1"/>
</dbReference>
<keyword evidence="8 14" id="KW-0418">Kinase</keyword>
<dbReference type="UniPathway" id="UPA00034">
    <property type="reaction ID" value="UER00015"/>
</dbReference>
<feature type="domain" description="ACT" evidence="16">
    <location>
        <begin position="398"/>
        <end position="461"/>
    </location>
</feature>
<dbReference type="GO" id="GO:0009089">
    <property type="term" value="P:lysine biosynthetic process via diaminopimelate"/>
    <property type="evidence" value="ECO:0007669"/>
    <property type="project" value="UniProtKB-UniPathway"/>
</dbReference>
<evidence type="ECO:0000256" key="7">
    <source>
        <dbReference type="ARBA" id="ARBA00022741"/>
    </source>
</evidence>
<dbReference type="InterPro" id="IPR054352">
    <property type="entry name" value="ACT_Aspartokinase"/>
</dbReference>
<dbReference type="GO" id="GO:0005829">
    <property type="term" value="C:cytosol"/>
    <property type="evidence" value="ECO:0007669"/>
    <property type="project" value="TreeGrafter"/>
</dbReference>
<comment type="caution">
    <text evidence="17">The sequence shown here is derived from an EMBL/GenBank/DDBJ whole genome shotgun (WGS) entry which is preliminary data.</text>
</comment>
<feature type="binding site" evidence="13">
    <location>
        <position position="68"/>
    </location>
    <ligand>
        <name>substrate</name>
    </ligand>
</feature>
<dbReference type="AlphaFoldDB" id="B0G5N1"/>
<dbReference type="InterPro" id="IPR018042">
    <property type="entry name" value="Aspartate_kinase_CS"/>
</dbReference>
<evidence type="ECO:0000256" key="3">
    <source>
        <dbReference type="ARBA" id="ARBA00004986"/>
    </source>
</evidence>
<evidence type="ECO:0000256" key="6">
    <source>
        <dbReference type="ARBA" id="ARBA00022679"/>
    </source>
</evidence>
<dbReference type="PROSITE" id="PS00324">
    <property type="entry name" value="ASPARTOKINASE"/>
    <property type="match status" value="1"/>
</dbReference>
<keyword evidence="9 13" id="KW-0067">ATP-binding</keyword>
<comment type="pathway">
    <text evidence="3 15">Amino-acid biosynthesis; L-methionine biosynthesis via de novo pathway; L-homoserine from L-aspartate: step 1/3.</text>
</comment>
<name>B0G5N1_9FIRM</name>
<evidence type="ECO:0000256" key="2">
    <source>
        <dbReference type="ARBA" id="ARBA00004766"/>
    </source>
</evidence>
<proteinExistence type="inferred from homology"/>
<dbReference type="Pfam" id="PF00696">
    <property type="entry name" value="AA_kinase"/>
    <property type="match status" value="1"/>
</dbReference>
<evidence type="ECO:0000256" key="14">
    <source>
        <dbReference type="RuleBase" id="RU003448"/>
    </source>
</evidence>
<evidence type="ECO:0000256" key="10">
    <source>
        <dbReference type="ARBA" id="ARBA00022915"/>
    </source>
</evidence>
<evidence type="ECO:0000259" key="16">
    <source>
        <dbReference type="PROSITE" id="PS51671"/>
    </source>
</evidence>
<comment type="pathway">
    <text evidence="4 15">Amino-acid biosynthesis; L-threonine biosynthesis; L-threonine from L-aspartate: step 1/5.</text>
</comment>
<comment type="similarity">
    <text evidence="5 14">Belongs to the aspartokinase family.</text>
</comment>
<dbReference type="NCBIfam" id="TIGR00657">
    <property type="entry name" value="asp_kinases"/>
    <property type="match status" value="1"/>
</dbReference>
<dbReference type="UniPathway" id="UPA00050">
    <property type="reaction ID" value="UER00461"/>
</dbReference>
<comment type="pathway">
    <text evidence="2 15">Amino-acid biosynthesis; L-lysine biosynthesis via DAP pathway; (S)-tetrahydrodipicolinate from L-aspartate: step 1/4.</text>
</comment>
<dbReference type="GO" id="GO:0004072">
    <property type="term" value="F:aspartate kinase activity"/>
    <property type="evidence" value="ECO:0007669"/>
    <property type="project" value="UniProtKB-EC"/>
</dbReference>
<evidence type="ECO:0000256" key="9">
    <source>
        <dbReference type="ARBA" id="ARBA00022840"/>
    </source>
</evidence>
<dbReference type="PROSITE" id="PS51671">
    <property type="entry name" value="ACT"/>
    <property type="match status" value="1"/>
</dbReference>
<dbReference type="Proteomes" id="UP000005359">
    <property type="component" value="Unassembled WGS sequence"/>
</dbReference>
<evidence type="ECO:0000256" key="1">
    <source>
        <dbReference type="ARBA" id="ARBA00003121"/>
    </source>
</evidence>
<comment type="function">
    <text evidence="1">Catalyzes the phosphorylation of the beta-carboxyl group of aspartic acid with ATP to yield 4-phospho-L-aspartate, which is involved in the branched biosynthetic pathway leading to the biosynthesis of amino acids threonine, isoleucine and methionine.</text>
</comment>
<evidence type="ECO:0000256" key="4">
    <source>
        <dbReference type="ARBA" id="ARBA00005139"/>
    </source>
</evidence>
<dbReference type="PIRSF" id="PIRSF000726">
    <property type="entry name" value="Asp_kin"/>
    <property type="match status" value="1"/>
</dbReference>
<dbReference type="FunFam" id="3.30.2130.10:FF:000001">
    <property type="entry name" value="Bifunctional aspartokinase/homoserine dehydrogenase"/>
    <property type="match status" value="1"/>
</dbReference>
<evidence type="ECO:0000313" key="18">
    <source>
        <dbReference type="Proteomes" id="UP000005359"/>
    </source>
</evidence>
<dbReference type="PANTHER" id="PTHR21499:SF67">
    <property type="entry name" value="ASPARTOKINASE 3"/>
    <property type="match status" value="1"/>
</dbReference>
<dbReference type="InterPro" id="IPR001048">
    <property type="entry name" value="Asp/Glu/Uridylate_kinase"/>
</dbReference>
<dbReference type="InterPro" id="IPR045865">
    <property type="entry name" value="ACT-like_dom_sf"/>
</dbReference>
<dbReference type="EC" id="2.7.2.4" evidence="14"/>
<dbReference type="Gene3D" id="3.40.1160.10">
    <property type="entry name" value="Acetylglutamate kinase-like"/>
    <property type="match status" value="1"/>
</dbReference>
<dbReference type="InterPro" id="IPR036393">
    <property type="entry name" value="AceGlu_kinase-like_sf"/>
</dbReference>
<evidence type="ECO:0000256" key="5">
    <source>
        <dbReference type="ARBA" id="ARBA00010122"/>
    </source>
</evidence>
<keyword evidence="15" id="KW-0028">Amino-acid biosynthesis</keyword>
<dbReference type="GO" id="GO:0019877">
    <property type="term" value="P:diaminopimelate biosynthetic process"/>
    <property type="evidence" value="ECO:0007669"/>
    <property type="project" value="UniProtKB-KW"/>
</dbReference>
<evidence type="ECO:0000256" key="13">
    <source>
        <dbReference type="PIRSR" id="PIRSR000726-1"/>
    </source>
</evidence>
<dbReference type="SUPFAM" id="SSF53633">
    <property type="entry name" value="Carbamate kinase-like"/>
    <property type="match status" value="1"/>
</dbReference>
<dbReference type="SUPFAM" id="SSF55021">
    <property type="entry name" value="ACT-like"/>
    <property type="match status" value="2"/>
</dbReference>